<dbReference type="EMBL" id="PVZF01000003">
    <property type="protein sequence ID" value="PRY16758.1"/>
    <property type="molecule type" value="Genomic_DNA"/>
</dbReference>
<dbReference type="Pfam" id="PF03795">
    <property type="entry name" value="YCII"/>
    <property type="match status" value="1"/>
</dbReference>
<protein>
    <recommendedName>
        <fullName evidence="2">YCII-related domain-containing protein</fullName>
    </recommendedName>
</protein>
<dbReference type="InterPro" id="IPR005545">
    <property type="entry name" value="YCII"/>
</dbReference>
<gene>
    <name evidence="3" type="ORF">CLV37_103189</name>
</gene>
<evidence type="ECO:0000259" key="2">
    <source>
        <dbReference type="Pfam" id="PF03795"/>
    </source>
</evidence>
<evidence type="ECO:0000313" key="3">
    <source>
        <dbReference type="EMBL" id="PRY16758.1"/>
    </source>
</evidence>
<evidence type="ECO:0000313" key="4">
    <source>
        <dbReference type="Proteomes" id="UP000238083"/>
    </source>
</evidence>
<name>A0A2T0R6H1_9ACTN</name>
<feature type="domain" description="YCII-related" evidence="2">
    <location>
        <begin position="1"/>
        <end position="81"/>
    </location>
</feature>
<dbReference type="Proteomes" id="UP000238083">
    <property type="component" value="Unassembled WGS sequence"/>
</dbReference>
<comment type="caution">
    <text evidence="3">The sequence shown here is derived from an EMBL/GenBank/DDBJ whole genome shotgun (WGS) entry which is preliminary data.</text>
</comment>
<accession>A0A2T0R6H1</accession>
<dbReference type="OrthoDB" id="8968203at2"/>
<dbReference type="SUPFAM" id="SSF54909">
    <property type="entry name" value="Dimeric alpha+beta barrel"/>
    <property type="match status" value="1"/>
</dbReference>
<organism evidence="3 4">
    <name type="scientific">Kineococcus rhizosphaerae</name>
    <dbReference type="NCBI Taxonomy" id="559628"/>
    <lineage>
        <taxon>Bacteria</taxon>
        <taxon>Bacillati</taxon>
        <taxon>Actinomycetota</taxon>
        <taxon>Actinomycetes</taxon>
        <taxon>Kineosporiales</taxon>
        <taxon>Kineosporiaceae</taxon>
        <taxon>Kineococcus</taxon>
    </lineage>
</organism>
<dbReference type="AlphaFoldDB" id="A0A2T0R6H1"/>
<proteinExistence type="inferred from homology"/>
<reference evidence="3 4" key="1">
    <citation type="submission" date="2018-03" db="EMBL/GenBank/DDBJ databases">
        <title>Genomic Encyclopedia of Archaeal and Bacterial Type Strains, Phase II (KMG-II): from individual species to whole genera.</title>
        <authorList>
            <person name="Goeker M."/>
        </authorList>
    </citation>
    <scope>NUCLEOTIDE SEQUENCE [LARGE SCALE GENOMIC DNA]</scope>
    <source>
        <strain evidence="3 4">DSM 19711</strain>
    </source>
</reference>
<comment type="similarity">
    <text evidence="1">Belongs to the YciI family.</text>
</comment>
<dbReference type="RefSeq" id="WP_106208964.1">
    <property type="nucleotide sequence ID" value="NZ_PVZF01000003.1"/>
</dbReference>
<keyword evidence="4" id="KW-1185">Reference proteome</keyword>
<sequence length="92" mass="9946">MPFFAVTYAYSDDLSARDAVRPAHRQYLASLDELVLSGPTDDDGALLVFEAADVPAVEALLDADPFQLDGRVISSRTVVGWNPVLGRLQPSL</sequence>
<dbReference type="InterPro" id="IPR011008">
    <property type="entry name" value="Dimeric_a/b-barrel"/>
</dbReference>
<dbReference type="Gene3D" id="3.30.70.1060">
    <property type="entry name" value="Dimeric alpha+beta barrel"/>
    <property type="match status" value="1"/>
</dbReference>
<evidence type="ECO:0000256" key="1">
    <source>
        <dbReference type="ARBA" id="ARBA00007689"/>
    </source>
</evidence>